<gene>
    <name evidence="3" type="ORF">K505DRAFT_275288</name>
</gene>
<proteinExistence type="predicted"/>
<dbReference type="PANTHER" id="PTHR47805:SF1">
    <property type="entry name" value="SAGA-ASSOCIATED FACTOR 73"/>
    <property type="match status" value="1"/>
</dbReference>
<dbReference type="GO" id="GO:0000124">
    <property type="term" value="C:SAGA complex"/>
    <property type="evidence" value="ECO:0007669"/>
    <property type="project" value="InterPro"/>
</dbReference>
<dbReference type="Gene3D" id="6.10.140.670">
    <property type="match status" value="1"/>
</dbReference>
<dbReference type="EMBL" id="MU001893">
    <property type="protein sequence ID" value="KAF2794372.1"/>
    <property type="molecule type" value="Genomic_DNA"/>
</dbReference>
<dbReference type="GO" id="GO:1904802">
    <property type="term" value="P:RITS complex assembly"/>
    <property type="evidence" value="ECO:0007669"/>
    <property type="project" value="TreeGrafter"/>
</dbReference>
<evidence type="ECO:0000256" key="1">
    <source>
        <dbReference type="SAM" id="MobiDB-lite"/>
    </source>
</evidence>
<feature type="compositionally biased region" description="Polar residues" evidence="1">
    <location>
        <begin position="402"/>
        <end position="421"/>
    </location>
</feature>
<dbReference type="OrthoDB" id="21678at2759"/>
<evidence type="ECO:0000259" key="2">
    <source>
        <dbReference type="PROSITE" id="PS51505"/>
    </source>
</evidence>
<reference evidence="3" key="1">
    <citation type="journal article" date="2020" name="Stud. Mycol.">
        <title>101 Dothideomycetes genomes: a test case for predicting lifestyles and emergence of pathogens.</title>
        <authorList>
            <person name="Haridas S."/>
            <person name="Albert R."/>
            <person name="Binder M."/>
            <person name="Bloem J."/>
            <person name="Labutti K."/>
            <person name="Salamov A."/>
            <person name="Andreopoulos B."/>
            <person name="Baker S."/>
            <person name="Barry K."/>
            <person name="Bills G."/>
            <person name="Bluhm B."/>
            <person name="Cannon C."/>
            <person name="Castanera R."/>
            <person name="Culley D."/>
            <person name="Daum C."/>
            <person name="Ezra D."/>
            <person name="Gonzalez J."/>
            <person name="Henrissat B."/>
            <person name="Kuo A."/>
            <person name="Liang C."/>
            <person name="Lipzen A."/>
            <person name="Lutzoni F."/>
            <person name="Magnuson J."/>
            <person name="Mondo S."/>
            <person name="Nolan M."/>
            <person name="Ohm R."/>
            <person name="Pangilinan J."/>
            <person name="Park H.-J."/>
            <person name="Ramirez L."/>
            <person name="Alfaro M."/>
            <person name="Sun H."/>
            <person name="Tritt A."/>
            <person name="Yoshinaga Y."/>
            <person name="Zwiers L.-H."/>
            <person name="Turgeon B."/>
            <person name="Goodwin S."/>
            <person name="Spatafora J."/>
            <person name="Crous P."/>
            <person name="Grigoriev I."/>
        </authorList>
    </citation>
    <scope>NUCLEOTIDE SEQUENCE</scope>
    <source>
        <strain evidence="3">CBS 109.77</strain>
    </source>
</reference>
<dbReference type="AlphaFoldDB" id="A0A6A6XD58"/>
<feature type="compositionally biased region" description="Polar residues" evidence="1">
    <location>
        <begin position="372"/>
        <end position="381"/>
    </location>
</feature>
<dbReference type="Pfam" id="PF08313">
    <property type="entry name" value="SCA7"/>
    <property type="match status" value="1"/>
</dbReference>
<evidence type="ECO:0000313" key="3">
    <source>
        <dbReference type="EMBL" id="KAF2794372.1"/>
    </source>
</evidence>
<feature type="region of interest" description="Disordered" evidence="1">
    <location>
        <begin position="45"/>
        <end position="81"/>
    </location>
</feature>
<feature type="compositionally biased region" description="Basic and acidic residues" evidence="1">
    <location>
        <begin position="138"/>
        <end position="154"/>
    </location>
</feature>
<feature type="compositionally biased region" description="Polar residues" evidence="1">
    <location>
        <begin position="61"/>
        <end position="79"/>
    </location>
</feature>
<dbReference type="InterPro" id="IPR037804">
    <property type="entry name" value="SGF73"/>
</dbReference>
<keyword evidence="4" id="KW-1185">Reference proteome</keyword>
<evidence type="ECO:0000313" key="4">
    <source>
        <dbReference type="Proteomes" id="UP000799757"/>
    </source>
</evidence>
<feature type="region of interest" description="Disordered" evidence="1">
    <location>
        <begin position="118"/>
        <end position="216"/>
    </location>
</feature>
<organism evidence="3 4">
    <name type="scientific">Melanomma pulvis-pyrius CBS 109.77</name>
    <dbReference type="NCBI Taxonomy" id="1314802"/>
    <lineage>
        <taxon>Eukaryota</taxon>
        <taxon>Fungi</taxon>
        <taxon>Dikarya</taxon>
        <taxon>Ascomycota</taxon>
        <taxon>Pezizomycotina</taxon>
        <taxon>Dothideomycetes</taxon>
        <taxon>Pleosporomycetidae</taxon>
        <taxon>Pleosporales</taxon>
        <taxon>Melanommataceae</taxon>
        <taxon>Melanomma</taxon>
    </lineage>
</organism>
<dbReference type="PROSITE" id="PS51505">
    <property type="entry name" value="SCA7"/>
    <property type="match status" value="1"/>
</dbReference>
<name>A0A6A6XD58_9PLEO</name>
<dbReference type="PANTHER" id="PTHR47805">
    <property type="entry name" value="SAGA-ASSOCIATED FACTOR 73"/>
    <property type="match status" value="1"/>
</dbReference>
<dbReference type="InterPro" id="IPR013243">
    <property type="entry name" value="SCA7_dom"/>
</dbReference>
<feature type="region of interest" description="Disordered" evidence="1">
    <location>
        <begin position="368"/>
        <end position="452"/>
    </location>
</feature>
<feature type="region of interest" description="Disordered" evidence="1">
    <location>
        <begin position="1"/>
        <end position="22"/>
    </location>
</feature>
<sequence>MAANGARKAPAPPGSTPKTGLIDANVVKDALSEKDKKPIILKIKRPAPKPSIPGNWKESETTNVDNSKRFNTSAGSSPLVNPLDEKTLAGFTTGRPIEDKVDVVQCKHCRRPVLRAVSANHIRDCLNKKQEKLKKKKEAKEAKDAALRKEKGEKDDDEGGKNNARKSAVKGAVADGEGAKKGKKRKIDGDAEKAPNAKKKKKDEPKPKAARPKGPVDVEKQCGVALPNGGFCARSLTCKSHSMGLKRAVPGRSLPYDMLLAQYQKKNQAKQQRAAIDANAPLPEDLEPSGAVDSDEEKEAIMAALARHRPRPMATFTPVSQRSKYQYIRMKDMLRSALGTPLGGSIFSNMPPGGDNMGTGRSLALGMMGAPSSATTENFPQSAGGMGGYAPPLSAGLDGPSSGLNPGSRRQSSIGMANASNGPRQILPGQLPGPGPQQRKGSIASVASMGGS</sequence>
<accession>A0A6A6XD58</accession>
<dbReference type="Proteomes" id="UP000799757">
    <property type="component" value="Unassembled WGS sequence"/>
</dbReference>
<protein>
    <submittedName>
        <fullName evidence="3">SCA7-domain-containing protein</fullName>
    </submittedName>
</protein>
<dbReference type="GO" id="GO:0006357">
    <property type="term" value="P:regulation of transcription by RNA polymerase II"/>
    <property type="evidence" value="ECO:0007669"/>
    <property type="project" value="TreeGrafter"/>
</dbReference>
<feature type="compositionally biased region" description="Basic and acidic residues" evidence="1">
    <location>
        <begin position="121"/>
        <end position="130"/>
    </location>
</feature>
<dbReference type="GO" id="GO:0031048">
    <property type="term" value="P:regulatory ncRNA-mediated heterochromatin formation"/>
    <property type="evidence" value="ECO:0007669"/>
    <property type="project" value="TreeGrafter"/>
</dbReference>
<feature type="domain" description="SCA7" evidence="2">
    <location>
        <begin position="209"/>
        <end position="275"/>
    </location>
</feature>